<evidence type="ECO:0000313" key="2">
    <source>
        <dbReference type="Proteomes" id="UP000530571"/>
    </source>
</evidence>
<protein>
    <submittedName>
        <fullName evidence="1">Uncharacterized protein</fullName>
    </submittedName>
</protein>
<comment type="caution">
    <text evidence="1">The sequence shown here is derived from an EMBL/GenBank/DDBJ whole genome shotgun (WGS) entry which is preliminary data.</text>
</comment>
<sequence>MYHVVFVHGVSVRKIPGSDSYDKAKALRHKLFSKHCFRGSATAYYDPYWGGDAADLDLDGIFLDMPYGNTLGGADAGEAVRSMTEIWAERLTNSLTPAIAIFLGDAFVYFHDSPRRERILEVVRYDLIRAAKGAHEDGGPLVLVGHSQGANILYDILSVPQEIDSLSEELGFRFQPDLFLSVGTQLGLFEELNLFKSSRSGVAPRLTSVKKWWHVYNRADVLSFAAEGIFEGVEQFSIDTGADLSEAHGSYFDRPIFFQQLRKQLEISGLVQ</sequence>
<evidence type="ECO:0000313" key="1">
    <source>
        <dbReference type="EMBL" id="MBB4120862.1"/>
    </source>
</evidence>
<proteinExistence type="predicted"/>
<dbReference type="AlphaFoldDB" id="A0A7W6P855"/>
<dbReference type="Proteomes" id="UP000530571">
    <property type="component" value="Unassembled WGS sequence"/>
</dbReference>
<reference evidence="1 2" key="1">
    <citation type="submission" date="2020-08" db="EMBL/GenBank/DDBJ databases">
        <title>Genomic Encyclopedia of Type Strains, Phase IV (KMG-IV): sequencing the most valuable type-strain genomes for metagenomic binning, comparative biology and taxonomic classification.</title>
        <authorList>
            <person name="Goeker M."/>
        </authorList>
    </citation>
    <scope>NUCLEOTIDE SEQUENCE [LARGE SCALE GENOMIC DNA]</scope>
    <source>
        <strain evidence="1 2">DSM 28101</strain>
    </source>
</reference>
<dbReference type="RefSeq" id="WP_183482765.1">
    <property type="nucleotide sequence ID" value="NZ_JACIDZ010000002.1"/>
</dbReference>
<organism evidence="1 2">
    <name type="scientific">Martelella radicis</name>
    <dbReference type="NCBI Taxonomy" id="1397476"/>
    <lineage>
        <taxon>Bacteria</taxon>
        <taxon>Pseudomonadati</taxon>
        <taxon>Pseudomonadota</taxon>
        <taxon>Alphaproteobacteria</taxon>
        <taxon>Hyphomicrobiales</taxon>
        <taxon>Aurantimonadaceae</taxon>
        <taxon>Martelella</taxon>
    </lineage>
</organism>
<gene>
    <name evidence="1" type="ORF">GGR30_000773</name>
</gene>
<dbReference type="EMBL" id="JACIDZ010000002">
    <property type="protein sequence ID" value="MBB4120862.1"/>
    <property type="molecule type" value="Genomic_DNA"/>
</dbReference>
<name>A0A7W6P855_9HYPH</name>
<accession>A0A7W6P855</accession>
<keyword evidence="2" id="KW-1185">Reference proteome</keyword>